<dbReference type="EMBL" id="VSRR010011049">
    <property type="protein sequence ID" value="MPC52659.1"/>
    <property type="molecule type" value="Genomic_DNA"/>
</dbReference>
<gene>
    <name evidence="1" type="ORF">E2C01_046534</name>
</gene>
<evidence type="ECO:0000313" key="1">
    <source>
        <dbReference type="EMBL" id="MPC52659.1"/>
    </source>
</evidence>
<protein>
    <submittedName>
        <fullName evidence="1">Uncharacterized protein</fullName>
    </submittedName>
</protein>
<proteinExistence type="predicted"/>
<name>A0A5B7G521_PORTR</name>
<reference evidence="1" key="1">
    <citation type="submission" date="2019-05" db="EMBL/GenBank/DDBJ databases">
        <title>Another draft genome of Portunus trituberculatus and its Hox gene families provides insights of decapod evolution.</title>
        <authorList>
            <person name="Jeong J.-H."/>
            <person name="Song I."/>
            <person name="Kim S."/>
            <person name="Choi T."/>
            <person name="Kim D."/>
            <person name="Ryu S."/>
            <person name="Kim W."/>
        </authorList>
    </citation>
    <scope>NUCLEOTIDE SEQUENCE [LARGE SCALE GENOMIC DNA]</scope>
    <source>
        <tissue evidence="1">Muscle</tissue>
    </source>
</reference>
<accession>A0A5B7G521</accession>
<evidence type="ECO:0000313" key="2">
    <source>
        <dbReference type="Proteomes" id="UP000324222"/>
    </source>
</evidence>
<comment type="caution">
    <text evidence="1">The sequence shown here is derived from an EMBL/GenBank/DDBJ whole genome shotgun (WGS) entry which is preliminary data.</text>
</comment>
<sequence length="187" mass="20646">MNTVTPGRVGRQWSHDLAMYFIFTIQKRLLLSLQQFSEATETTSQVFKTVSPFNELEILPVYRQNHKNTPKNTSCDGWSNCVLVAPGGAAGHPQRRRFGPPGRGLQDSWVVAQVGWSSGPGKVGSAGERGEVWIASEGWVSLQRSRCLGAAGMDRQAETLEKVRLGDICCEIIEPERMMGIHTSCLL</sequence>
<dbReference type="AlphaFoldDB" id="A0A5B7G521"/>
<dbReference type="Proteomes" id="UP000324222">
    <property type="component" value="Unassembled WGS sequence"/>
</dbReference>
<keyword evidence="2" id="KW-1185">Reference proteome</keyword>
<organism evidence="1 2">
    <name type="scientific">Portunus trituberculatus</name>
    <name type="common">Swimming crab</name>
    <name type="synonym">Neptunus trituberculatus</name>
    <dbReference type="NCBI Taxonomy" id="210409"/>
    <lineage>
        <taxon>Eukaryota</taxon>
        <taxon>Metazoa</taxon>
        <taxon>Ecdysozoa</taxon>
        <taxon>Arthropoda</taxon>
        <taxon>Crustacea</taxon>
        <taxon>Multicrustacea</taxon>
        <taxon>Malacostraca</taxon>
        <taxon>Eumalacostraca</taxon>
        <taxon>Eucarida</taxon>
        <taxon>Decapoda</taxon>
        <taxon>Pleocyemata</taxon>
        <taxon>Brachyura</taxon>
        <taxon>Eubrachyura</taxon>
        <taxon>Portunoidea</taxon>
        <taxon>Portunidae</taxon>
        <taxon>Portuninae</taxon>
        <taxon>Portunus</taxon>
    </lineage>
</organism>